<keyword evidence="2" id="KW-0472">Membrane</keyword>
<dbReference type="EMBL" id="JBFALK010000023">
    <property type="protein sequence ID" value="MEV0973642.1"/>
    <property type="molecule type" value="Genomic_DNA"/>
</dbReference>
<comment type="caution">
    <text evidence="3">The sequence shown here is derived from an EMBL/GenBank/DDBJ whole genome shotgun (WGS) entry which is preliminary data.</text>
</comment>
<dbReference type="Pfam" id="PF09579">
    <property type="entry name" value="Spore_YtfJ"/>
    <property type="match status" value="1"/>
</dbReference>
<dbReference type="Proteomes" id="UP001551675">
    <property type="component" value="Unassembled WGS sequence"/>
</dbReference>
<keyword evidence="2" id="KW-1133">Transmembrane helix</keyword>
<evidence type="ECO:0000256" key="1">
    <source>
        <dbReference type="SAM" id="MobiDB-lite"/>
    </source>
</evidence>
<reference evidence="3 4" key="1">
    <citation type="submission" date="2024-06" db="EMBL/GenBank/DDBJ databases">
        <title>The Natural Products Discovery Center: Release of the First 8490 Sequenced Strains for Exploring Actinobacteria Biosynthetic Diversity.</title>
        <authorList>
            <person name="Kalkreuter E."/>
            <person name="Kautsar S.A."/>
            <person name="Yang D."/>
            <person name="Bader C.D."/>
            <person name="Teijaro C.N."/>
            <person name="Fluegel L."/>
            <person name="Davis C.M."/>
            <person name="Simpson J.R."/>
            <person name="Lauterbach L."/>
            <person name="Steele A.D."/>
            <person name="Gui C."/>
            <person name="Meng S."/>
            <person name="Li G."/>
            <person name="Viehrig K."/>
            <person name="Ye F."/>
            <person name="Su P."/>
            <person name="Kiefer A.F."/>
            <person name="Nichols A."/>
            <person name="Cepeda A.J."/>
            <person name="Yan W."/>
            <person name="Fan B."/>
            <person name="Jiang Y."/>
            <person name="Adhikari A."/>
            <person name="Zheng C.-J."/>
            <person name="Schuster L."/>
            <person name="Cowan T.M."/>
            <person name="Smanski M.J."/>
            <person name="Chevrette M.G."/>
            <person name="De Carvalho L.P.S."/>
            <person name="Shen B."/>
        </authorList>
    </citation>
    <scope>NUCLEOTIDE SEQUENCE [LARGE SCALE GENOMIC DNA]</scope>
    <source>
        <strain evidence="3 4">NPDC050100</strain>
    </source>
</reference>
<evidence type="ECO:0000313" key="3">
    <source>
        <dbReference type="EMBL" id="MEV0973642.1"/>
    </source>
</evidence>
<feature type="transmembrane region" description="Helical" evidence="2">
    <location>
        <begin position="90"/>
        <end position="109"/>
    </location>
</feature>
<keyword evidence="4" id="KW-1185">Reference proteome</keyword>
<dbReference type="RefSeq" id="WP_358139409.1">
    <property type="nucleotide sequence ID" value="NZ_JBFALK010000023.1"/>
</dbReference>
<gene>
    <name evidence="3" type="ORF">AB0I59_33995</name>
</gene>
<dbReference type="InterPro" id="IPR014229">
    <property type="entry name" value="Spore_YtfJ"/>
</dbReference>
<evidence type="ECO:0000256" key="2">
    <source>
        <dbReference type="SAM" id="Phobius"/>
    </source>
</evidence>
<sequence>MMDIIEMLEQAQDKPTVNRVFGEPIVRDGVTVIPVARVAGGGGGGSGRQEGDNPGEGVGGGFGLGATPAGVFVIKDGDVRWQPVVDVNKLIVGGQVIVVVALLTLRTIARLRARKR</sequence>
<accession>A0ABV3GQ57</accession>
<proteinExistence type="predicted"/>
<feature type="region of interest" description="Disordered" evidence="1">
    <location>
        <begin position="40"/>
        <end position="62"/>
    </location>
</feature>
<keyword evidence="2" id="KW-0812">Transmembrane</keyword>
<organism evidence="3 4">
    <name type="scientific">Microtetraspora glauca</name>
    <dbReference type="NCBI Taxonomy" id="1996"/>
    <lineage>
        <taxon>Bacteria</taxon>
        <taxon>Bacillati</taxon>
        <taxon>Actinomycetota</taxon>
        <taxon>Actinomycetes</taxon>
        <taxon>Streptosporangiales</taxon>
        <taxon>Streptosporangiaceae</taxon>
        <taxon>Microtetraspora</taxon>
    </lineage>
</organism>
<name>A0ABV3GQ57_MICGL</name>
<evidence type="ECO:0000313" key="4">
    <source>
        <dbReference type="Proteomes" id="UP001551675"/>
    </source>
</evidence>
<protein>
    <submittedName>
        <fullName evidence="3">Spore germination protein GerW family protein</fullName>
    </submittedName>
</protein>